<dbReference type="VEuPathDB" id="TriTrypDB:LdBPK_211150.1"/>
<comment type="caution">
    <text evidence="3">The sequence shown here is derived from an EMBL/GenBank/DDBJ whole genome shotgun (WGS) entry which is preliminary data.</text>
</comment>
<dbReference type="Pfam" id="PF04073">
    <property type="entry name" value="tRNA_edit"/>
    <property type="match status" value="1"/>
</dbReference>
<protein>
    <submittedName>
        <fullName evidence="3">Aminoacyl-tRNA editing domain family protein</fullName>
    </submittedName>
</protein>
<dbReference type="FunFam" id="3.90.960.10:FF:000013">
    <property type="entry name" value="Aminoacyl-tRNA editing domain containing protein, putative"/>
    <property type="match status" value="1"/>
</dbReference>
<dbReference type="Proteomes" id="UP000318821">
    <property type="component" value="Unassembled WGS sequence"/>
</dbReference>
<dbReference type="PANTHER" id="PTHR30411:SF4">
    <property type="entry name" value="YBAK_AMINOACYL-TRNA SYNTHETASE-ASSOCIATED DOMAIN-CONTAINING PROTEIN"/>
    <property type="match status" value="1"/>
</dbReference>
<organism evidence="3 4">
    <name type="scientific">Leishmania donovani</name>
    <dbReference type="NCBI Taxonomy" id="5661"/>
    <lineage>
        <taxon>Eukaryota</taxon>
        <taxon>Discoba</taxon>
        <taxon>Euglenozoa</taxon>
        <taxon>Kinetoplastea</taxon>
        <taxon>Metakinetoplastina</taxon>
        <taxon>Trypanosomatida</taxon>
        <taxon>Trypanosomatidae</taxon>
        <taxon>Leishmaniinae</taxon>
        <taxon>Leishmania</taxon>
    </lineage>
</organism>
<feature type="region of interest" description="Disordered" evidence="1">
    <location>
        <begin position="162"/>
        <end position="201"/>
    </location>
</feature>
<accession>A0A504Y3M0</accession>
<dbReference type="PANTHER" id="PTHR30411">
    <property type="entry name" value="CYTOPLASMIC PROTEIN"/>
    <property type="match status" value="1"/>
</dbReference>
<dbReference type="VEuPathDB" id="TriTrypDB:LdCL_210016500"/>
<feature type="domain" description="YbaK/aminoacyl-tRNA synthetase-associated" evidence="2">
    <location>
        <begin position="532"/>
        <end position="654"/>
    </location>
</feature>
<evidence type="ECO:0000313" key="3">
    <source>
        <dbReference type="EMBL" id="TPP54679.1"/>
    </source>
</evidence>
<evidence type="ECO:0000313" key="4">
    <source>
        <dbReference type="Proteomes" id="UP000318821"/>
    </source>
</evidence>
<evidence type="ECO:0000256" key="1">
    <source>
        <dbReference type="SAM" id="MobiDB-lite"/>
    </source>
</evidence>
<dbReference type="Gene3D" id="3.90.960.10">
    <property type="entry name" value="YbaK/aminoacyl-tRNA synthetase-associated domain"/>
    <property type="match status" value="1"/>
</dbReference>
<dbReference type="VEuPathDB" id="TriTrypDB:LdBPK_211140.1"/>
<dbReference type="VEuPathDB" id="TriTrypDB:LDHU3_21.1340"/>
<name>A0A504Y3M0_LEIDO</name>
<dbReference type="VEuPathDB" id="TriTrypDB:LdCL_210016400"/>
<dbReference type="VEuPathDB" id="TriTrypDB:LDHU3_21.1350"/>
<dbReference type="AlphaFoldDB" id="A0A504Y3M0"/>
<dbReference type="InterPro" id="IPR036754">
    <property type="entry name" value="YbaK/aa-tRNA-synt-asso_dom_sf"/>
</dbReference>
<feature type="compositionally biased region" description="Polar residues" evidence="1">
    <location>
        <begin position="167"/>
        <end position="194"/>
    </location>
</feature>
<gene>
    <name evidence="3" type="ORF">CGC20_22360</name>
</gene>
<dbReference type="InterPro" id="IPR007214">
    <property type="entry name" value="YbaK/aa-tRNA-synth-assoc-dom"/>
</dbReference>
<dbReference type="EMBL" id="RHLD01000035">
    <property type="protein sequence ID" value="TPP54679.1"/>
    <property type="molecule type" value="Genomic_DNA"/>
</dbReference>
<dbReference type="GO" id="GO:0002161">
    <property type="term" value="F:aminoacyl-tRNA deacylase activity"/>
    <property type="evidence" value="ECO:0007669"/>
    <property type="project" value="InterPro"/>
</dbReference>
<dbReference type="SUPFAM" id="SSF55826">
    <property type="entry name" value="YbaK/ProRS associated domain"/>
    <property type="match status" value="1"/>
</dbReference>
<sequence length="677" mass="71857">MVLRHSAPLPRMVTFPGCTLHIAVDADLSVDFDHLLCPPHEGSNCVGVSSVAPSVAHATLFSNLPPRTCVRGVRQVNAVSQTVVLRLASGAGGADSNGAVTPASTSALARNTYVVVVLDAQQVPQMLSAAMARRCPPHLSGAGPLGWYLDAVVAGLQQAKEAEENDPCSSGTVSASTDKDVNSSCADQPSTTARTLPARRRGADGDAVHMSLIVVPNATAALSGLNSTNVNVTGTEAAALFSAAVAWSATRRAIMEASDVEEPLADRNACSAAARRSHAVPVELDLCATAAHAQQATQMIAALGNKLLKAWPTSAAAAGSTSLFASDSAKARIADAADVRRDTQRKVIPSDFHALYTSMLTEVSSFSERKTMAAVTAFPTMCHLLEYVDSIAGSAPVYSTNYGEHRSWNVLNSAIIEALQRLAQLVQRFDVIESGLKHVQQQLRHGAPGGAAAGAASSDASLCRASSTAKAPADLPALQPDPKDPLEVARLRRHCVDSGLHSTEFLWVPSNYYQENLQWRRDALRAPTIRHLCKTVLMENTHCTNKDCADRNNSRYYLVVYQYVDRFNSDMVGRAIQELNPGMGKKKFNFRLADPAEAEKLTGVRSGAVAPFGTAIPIPVIVSIGITKLAPPTFYVGGGHVDCKCRLDAAEFIRVSNAIVAPISVPLTDEELEQIAD</sequence>
<proteinExistence type="predicted"/>
<evidence type="ECO:0000259" key="2">
    <source>
        <dbReference type="Pfam" id="PF04073"/>
    </source>
</evidence>
<reference evidence="4" key="1">
    <citation type="submission" date="2019-02" db="EMBL/GenBank/DDBJ databases">
        <title>FDA dAtabase for Regulatory Grade micrObial Sequences (FDA-ARGOS): Supporting development and validation of Infectious Disease Dx tests.</title>
        <authorList>
            <person name="Duncan R."/>
            <person name="Fisher C."/>
            <person name="Tallon L."/>
            <person name="Sadzewicz L."/>
            <person name="Sengamalay N."/>
            <person name="Ott S."/>
            <person name="Godinez A."/>
            <person name="Nagaraj S."/>
            <person name="Vavikolanu K."/>
            <person name="Vyas G."/>
            <person name="Nadendla S."/>
            <person name="Aluvathingal J."/>
            <person name="Sichtig H."/>
        </authorList>
    </citation>
    <scope>NUCLEOTIDE SEQUENCE [LARGE SCALE GENOMIC DNA]</scope>
    <source>
        <strain evidence="4">FDAARGOS_360</strain>
    </source>
</reference>
<dbReference type="CDD" id="cd04332">
    <property type="entry name" value="YbaK_like"/>
    <property type="match status" value="1"/>
</dbReference>